<evidence type="ECO:0000313" key="5">
    <source>
        <dbReference type="Proteomes" id="UP000075238"/>
    </source>
</evidence>
<evidence type="ECO:0000313" key="4">
    <source>
        <dbReference type="EMBL" id="AMR81210.1"/>
    </source>
</evidence>
<dbReference type="Pfam" id="PF00884">
    <property type="entry name" value="Sulfatase"/>
    <property type="match status" value="1"/>
</dbReference>
<dbReference type="InterPro" id="IPR000917">
    <property type="entry name" value="Sulfatase_N"/>
</dbReference>
<dbReference type="GO" id="GO:0008484">
    <property type="term" value="F:sulfuric ester hydrolase activity"/>
    <property type="evidence" value="ECO:0007669"/>
    <property type="project" value="TreeGrafter"/>
</dbReference>
<keyword evidence="5" id="KW-1185">Reference proteome</keyword>
<dbReference type="AlphaFoldDB" id="A0A142JSZ8"/>
<evidence type="ECO:0000256" key="2">
    <source>
        <dbReference type="ARBA" id="ARBA00022801"/>
    </source>
</evidence>
<reference evidence="4 5" key="1">
    <citation type="submission" date="2016-03" db="EMBL/GenBank/DDBJ databases">
        <title>Complete genome sequence of a novel chlorpyrifos degrading bacterium, Cupriavidus nantongensis sp. X1.</title>
        <authorList>
            <person name="Fang L."/>
        </authorList>
    </citation>
    <scope>NUCLEOTIDE SEQUENCE [LARGE SCALE GENOMIC DNA]</scope>
    <source>
        <strain evidence="4 5">X1</strain>
    </source>
</reference>
<keyword evidence="2 4" id="KW-0378">Hydrolase</keyword>
<protein>
    <submittedName>
        <fullName evidence="4">Phosphonate monoester hydrolase</fullName>
    </submittedName>
</protein>
<keyword evidence="1" id="KW-0479">Metal-binding</keyword>
<dbReference type="PANTHER" id="PTHR45953:SF1">
    <property type="entry name" value="IDURONATE 2-SULFATASE"/>
    <property type="match status" value="1"/>
</dbReference>
<organism evidence="4 5">
    <name type="scientific">Cupriavidus nantongensis</name>
    <dbReference type="NCBI Taxonomy" id="1796606"/>
    <lineage>
        <taxon>Bacteria</taxon>
        <taxon>Pseudomonadati</taxon>
        <taxon>Pseudomonadota</taxon>
        <taxon>Betaproteobacteria</taxon>
        <taxon>Burkholderiales</taxon>
        <taxon>Burkholderiaceae</taxon>
        <taxon>Cupriavidus</taxon>
    </lineage>
</organism>
<dbReference type="STRING" id="1796606.A2G96_25745"/>
<proteinExistence type="predicted"/>
<dbReference type="PANTHER" id="PTHR45953">
    <property type="entry name" value="IDURONATE 2-SULFATASE"/>
    <property type="match status" value="1"/>
</dbReference>
<gene>
    <name evidence="4" type="ORF">A2G96_25745</name>
</gene>
<name>A0A142JSZ8_9BURK</name>
<accession>A0A142JSZ8</accession>
<feature type="domain" description="Sulfatase N-terminal" evidence="3">
    <location>
        <begin position="4"/>
        <end position="381"/>
    </location>
</feature>
<sequence length="522" mass="58831">MTIRNTLFIMCDQLRRDHLGCYGHPTLRTRNIDALAARGVRFDRAYVTSGVCGPSRMSFYTGRYVSSHGATWNRVPLSVGEVTLGEYLKDSGRALALAGKTHVMPDNANLKRLHLDGGTELETLLRSGHFTEVDRHDGHHAEPRSAYADWLRRQGYDSADPWTDYVISAENAQGEIVSGWHMRNAGLPARVAEPHSETAYTVGQAMQYIAARGDDPWVLHLSLVKPHWPYLAPAPYHAAYALDDCLPLQRHEAELEDPHPVLSAYRTQEECANFMRAEVSDTVRPAYQGLIQQIDDRLGLLWEQLERLGRWDDTLIVFTADHGDFLGDHWLGEKEQFYDTVQNIPLIVYDPSPQADATRGTAQENLVSAVDVVPTVLDALGLPPADHRVEGRSLLDLTRAAAREGAGAWRDAVVSELDYAYRGARVALGRHPGECRAWMVRDARWKYVHWQGFRPQLFDLHNDPQEYFDLGADPGHEAVRSAMRLRLLDWFCTLKPRVTVTNEEVAAKTNVYKQAGVFFGVW</sequence>
<evidence type="ECO:0000259" key="3">
    <source>
        <dbReference type="Pfam" id="PF00884"/>
    </source>
</evidence>
<dbReference type="InterPro" id="IPR017850">
    <property type="entry name" value="Alkaline_phosphatase_core_sf"/>
</dbReference>
<dbReference type="EMBL" id="CP014845">
    <property type="protein sequence ID" value="AMR81210.1"/>
    <property type="molecule type" value="Genomic_DNA"/>
</dbReference>
<dbReference type="Gene3D" id="3.40.720.10">
    <property type="entry name" value="Alkaline Phosphatase, subunit A"/>
    <property type="match status" value="1"/>
</dbReference>
<dbReference type="SUPFAM" id="SSF53649">
    <property type="entry name" value="Alkaline phosphatase-like"/>
    <property type="match status" value="1"/>
</dbReference>
<dbReference type="Proteomes" id="UP000075238">
    <property type="component" value="Chromosome 2"/>
</dbReference>
<dbReference type="KEGG" id="cnan:A2G96_25745"/>
<dbReference type="GO" id="GO:0046872">
    <property type="term" value="F:metal ion binding"/>
    <property type="evidence" value="ECO:0007669"/>
    <property type="project" value="UniProtKB-KW"/>
</dbReference>
<dbReference type="RefSeq" id="WP_062803023.1">
    <property type="nucleotide sequence ID" value="NZ_CP014845.1"/>
</dbReference>
<evidence type="ECO:0000256" key="1">
    <source>
        <dbReference type="ARBA" id="ARBA00022723"/>
    </source>
</evidence>
<dbReference type="GO" id="GO:0005737">
    <property type="term" value="C:cytoplasm"/>
    <property type="evidence" value="ECO:0007669"/>
    <property type="project" value="TreeGrafter"/>
</dbReference>
<dbReference type="OrthoDB" id="9766107at2"/>